<evidence type="ECO:0000313" key="3">
    <source>
        <dbReference type="EMBL" id="KAL2628930.1"/>
    </source>
</evidence>
<dbReference type="InterPro" id="IPR009057">
    <property type="entry name" value="Homeodomain-like_sf"/>
</dbReference>
<dbReference type="SUPFAM" id="SSF46689">
    <property type="entry name" value="Homeodomain-like"/>
    <property type="match status" value="1"/>
</dbReference>
<dbReference type="InterPro" id="IPR006600">
    <property type="entry name" value="HTH_CenpB_DNA-bd_dom"/>
</dbReference>
<evidence type="ECO:0000259" key="2">
    <source>
        <dbReference type="PROSITE" id="PS51253"/>
    </source>
</evidence>
<dbReference type="PANTHER" id="PTHR19303">
    <property type="entry name" value="TRANSPOSON"/>
    <property type="match status" value="1"/>
</dbReference>
<dbReference type="Proteomes" id="UP001605036">
    <property type="component" value="Unassembled WGS sequence"/>
</dbReference>
<dbReference type="PANTHER" id="PTHR19303:SF73">
    <property type="entry name" value="PROTEIN PDC2"/>
    <property type="match status" value="1"/>
</dbReference>
<comment type="caution">
    <text evidence="3">The sequence shown here is derived from an EMBL/GenBank/DDBJ whole genome shotgun (WGS) entry which is preliminary data.</text>
</comment>
<keyword evidence="4" id="KW-1185">Reference proteome</keyword>
<evidence type="ECO:0000256" key="1">
    <source>
        <dbReference type="ARBA" id="ARBA00023125"/>
    </source>
</evidence>
<evidence type="ECO:0000313" key="4">
    <source>
        <dbReference type="Proteomes" id="UP001605036"/>
    </source>
</evidence>
<dbReference type="EMBL" id="JBHFFA010000004">
    <property type="protein sequence ID" value="KAL2628930.1"/>
    <property type="molecule type" value="Genomic_DNA"/>
</dbReference>
<dbReference type="InterPro" id="IPR050863">
    <property type="entry name" value="CenT-Element_Derived"/>
</dbReference>
<gene>
    <name evidence="3" type="ORF">R1flu_013616</name>
</gene>
<dbReference type="PROSITE" id="PS51253">
    <property type="entry name" value="HTH_CENPB"/>
    <property type="match status" value="1"/>
</dbReference>
<keyword evidence="1" id="KW-0238">DNA-binding</keyword>
<dbReference type="GO" id="GO:0003677">
    <property type="term" value="F:DNA binding"/>
    <property type="evidence" value="ECO:0007669"/>
    <property type="project" value="UniProtKB-KW"/>
</dbReference>
<name>A0ABD1YEH9_9MARC</name>
<proteinExistence type="predicted"/>
<feature type="domain" description="HTH CENPB-type" evidence="2">
    <location>
        <begin position="1"/>
        <end position="52"/>
    </location>
</feature>
<dbReference type="Pfam" id="PF03184">
    <property type="entry name" value="DDE_1"/>
    <property type="match status" value="1"/>
</dbReference>
<dbReference type="InterPro" id="IPR004875">
    <property type="entry name" value="DDE_SF_endonuclease_dom"/>
</dbReference>
<reference evidence="3 4" key="1">
    <citation type="submission" date="2024-09" db="EMBL/GenBank/DDBJ databases">
        <title>Chromosome-scale assembly of Riccia fluitans.</title>
        <authorList>
            <person name="Paukszto L."/>
            <person name="Sawicki J."/>
            <person name="Karawczyk K."/>
            <person name="Piernik-Szablinska J."/>
            <person name="Szczecinska M."/>
            <person name="Mazdziarz M."/>
        </authorList>
    </citation>
    <scope>NUCLEOTIDE SEQUENCE [LARGE SCALE GENOMIC DNA]</scope>
    <source>
        <strain evidence="3">Rf_01</strain>
        <tissue evidence="3">Aerial parts of the thallus</tissue>
    </source>
</reference>
<dbReference type="Pfam" id="PF03221">
    <property type="entry name" value="HTH_Tnp_Tc5"/>
    <property type="match status" value="1"/>
</dbReference>
<protein>
    <recommendedName>
        <fullName evidence="2">HTH CENPB-type domain-containing protein</fullName>
    </recommendedName>
</protein>
<dbReference type="AlphaFoldDB" id="A0ABD1YEH9"/>
<accession>A0ABD1YEH9</accession>
<organism evidence="3 4">
    <name type="scientific">Riccia fluitans</name>
    <dbReference type="NCBI Taxonomy" id="41844"/>
    <lineage>
        <taxon>Eukaryota</taxon>
        <taxon>Viridiplantae</taxon>
        <taxon>Streptophyta</taxon>
        <taxon>Embryophyta</taxon>
        <taxon>Marchantiophyta</taxon>
        <taxon>Marchantiopsida</taxon>
        <taxon>Marchantiidae</taxon>
        <taxon>Marchantiales</taxon>
        <taxon>Ricciaceae</taxon>
        <taxon>Riccia</taxon>
    </lineage>
</organism>
<sequence>MHERNVTLMDALVINKVKEFYNSLIRQGMKEFKFSLGWLGSFKKRYSIRSYARHWEAASVEITGEVAVKIQALKELISQFDPDDVYNMDEIGLFFRLEPGRTLATKKMSGHKVVSVQLYLSITRLEFFPPNVTAVYQPMDCGITCAFKAHRRKYVVEMKLEKISQF</sequence>
<dbReference type="Gene3D" id="1.10.10.60">
    <property type="entry name" value="Homeodomain-like"/>
    <property type="match status" value="1"/>
</dbReference>